<dbReference type="Pfam" id="PF23746">
    <property type="entry name" value="Gp41_Mu"/>
    <property type="match status" value="1"/>
</dbReference>
<proteinExistence type="predicted"/>
<organism evidence="2 3">
    <name type="scientific">Desulfovibrio piger</name>
    <dbReference type="NCBI Taxonomy" id="901"/>
    <lineage>
        <taxon>Bacteria</taxon>
        <taxon>Pseudomonadati</taxon>
        <taxon>Thermodesulfobacteriota</taxon>
        <taxon>Desulfovibrionia</taxon>
        <taxon>Desulfovibrionales</taxon>
        <taxon>Desulfovibrionaceae</taxon>
        <taxon>Desulfovibrio</taxon>
    </lineage>
</organism>
<evidence type="ECO:0000313" key="3">
    <source>
        <dbReference type="Proteomes" id="UP000186323"/>
    </source>
</evidence>
<dbReference type="InterPro" id="IPR056974">
    <property type="entry name" value="Tail_Gp41-like"/>
</dbReference>
<evidence type="ECO:0000256" key="1">
    <source>
        <dbReference type="SAM" id="MobiDB-lite"/>
    </source>
</evidence>
<accession>A0A1K1LBJ7</accession>
<dbReference type="KEGG" id="dpg:DESPIGER_0179"/>
<dbReference type="Proteomes" id="UP000186323">
    <property type="component" value="Chromosome I"/>
</dbReference>
<feature type="region of interest" description="Disordered" evidence="1">
    <location>
        <begin position="123"/>
        <end position="153"/>
    </location>
</feature>
<dbReference type="AlphaFoldDB" id="A0A1K1LBJ7"/>
<name>A0A1K1LBJ7_9BACT</name>
<evidence type="ECO:0000313" key="2">
    <source>
        <dbReference type="EMBL" id="SFV72081.1"/>
    </source>
</evidence>
<sequence length="153" mass="15437">MDGITVAEGGQVRVELEDGLVVGSATYTAAVLRQLNAGAVLAAAEAAERLVSTATGLELVSSPARMGAELLRRQIARLEDDNGGKFDGPLSLEHLGKASARDLDSLNFAARLLDQGAEKSLEGVAGRGRNAAGSDQSRDAAGPAGQPGGAAGE</sequence>
<reference evidence="3" key="1">
    <citation type="submission" date="2016-10" db="EMBL/GenBank/DDBJ databases">
        <authorList>
            <person name="Wegmann U."/>
        </authorList>
    </citation>
    <scope>NUCLEOTIDE SEQUENCE [LARGE SCALE GENOMIC DNA]</scope>
</reference>
<keyword evidence="3" id="KW-1185">Reference proteome</keyword>
<dbReference type="EMBL" id="LT630450">
    <property type="protein sequence ID" value="SFV72081.1"/>
    <property type="molecule type" value="Genomic_DNA"/>
</dbReference>
<gene>
    <name evidence="2" type="ORF">DESPIGER_0179</name>
</gene>
<protein>
    <submittedName>
        <fullName evidence="2">Mu-like prophage FluMu protein gp41</fullName>
    </submittedName>
</protein>